<dbReference type="Proteomes" id="UP000613580">
    <property type="component" value="Unassembled WGS sequence"/>
</dbReference>
<evidence type="ECO:0000313" key="2">
    <source>
        <dbReference type="Proteomes" id="UP000613580"/>
    </source>
</evidence>
<reference evidence="1" key="1">
    <citation type="submission" date="2020-05" db="EMBL/GenBank/DDBJ databases">
        <title>Mycena genomes resolve the evolution of fungal bioluminescence.</title>
        <authorList>
            <person name="Tsai I.J."/>
        </authorList>
    </citation>
    <scope>NUCLEOTIDE SEQUENCE</scope>
    <source>
        <strain evidence="1">110903Hualien_Pintung</strain>
    </source>
</reference>
<protein>
    <submittedName>
        <fullName evidence="1">Uncharacterized protein</fullName>
    </submittedName>
</protein>
<organism evidence="1 2">
    <name type="scientific">Mycena chlorophos</name>
    <name type="common">Agaric fungus</name>
    <name type="synonym">Agaricus chlorophos</name>
    <dbReference type="NCBI Taxonomy" id="658473"/>
    <lineage>
        <taxon>Eukaryota</taxon>
        <taxon>Fungi</taxon>
        <taxon>Dikarya</taxon>
        <taxon>Basidiomycota</taxon>
        <taxon>Agaricomycotina</taxon>
        <taxon>Agaricomycetes</taxon>
        <taxon>Agaricomycetidae</taxon>
        <taxon>Agaricales</taxon>
        <taxon>Marasmiineae</taxon>
        <taxon>Mycenaceae</taxon>
        <taxon>Mycena</taxon>
    </lineage>
</organism>
<gene>
    <name evidence="1" type="ORF">HMN09_00574300</name>
</gene>
<keyword evidence="2" id="KW-1185">Reference proteome</keyword>
<dbReference type="AlphaFoldDB" id="A0A8H6TB17"/>
<sequence>MHASNDASISRYGRNWATASGCNIEWSRLRGFLTPHKCMNTFLMRRNSVFLRSNIHAMQTALENAKTQSADPPSLYQRPVVMRKVPNGKGTGRHRLEIDEQFLGSTYNTLRGSTGLGEALGCSSRTVRRRALDAGLATPGQPVQQRVLDEDGVPTTRWQSSACILRN</sequence>
<dbReference type="EMBL" id="JACAZE010000006">
    <property type="protein sequence ID" value="KAF7314151.1"/>
    <property type="molecule type" value="Genomic_DNA"/>
</dbReference>
<dbReference type="OrthoDB" id="3026850at2759"/>
<comment type="caution">
    <text evidence="1">The sequence shown here is derived from an EMBL/GenBank/DDBJ whole genome shotgun (WGS) entry which is preliminary data.</text>
</comment>
<name>A0A8H6TB17_MYCCL</name>
<accession>A0A8H6TB17</accession>
<evidence type="ECO:0000313" key="1">
    <source>
        <dbReference type="EMBL" id="KAF7314151.1"/>
    </source>
</evidence>
<proteinExistence type="predicted"/>